<comment type="caution">
    <text evidence="1">The sequence shown here is derived from an EMBL/GenBank/DDBJ whole genome shotgun (WGS) entry which is preliminary data.</text>
</comment>
<protein>
    <submittedName>
        <fullName evidence="1">Uncharacterized protein</fullName>
    </submittedName>
</protein>
<evidence type="ECO:0000313" key="1">
    <source>
        <dbReference type="EMBL" id="GBO16786.1"/>
    </source>
</evidence>
<dbReference type="Proteomes" id="UP000499080">
    <property type="component" value="Unassembled WGS sequence"/>
</dbReference>
<accession>A0A4Y2UYC9</accession>
<name>A0A4Y2UYC9_ARAVE</name>
<sequence>MPPHGPVPGAITATESVGWTWDYSYVQRNEALQNKARTFHPVPTFLTTAVCFDPMSRQKRREAIVTGYLFSRVDINQFFTTAYGCRVPLCSNGANSRRVKVAHGENEP</sequence>
<organism evidence="1 2">
    <name type="scientific">Araneus ventricosus</name>
    <name type="common">Orbweaver spider</name>
    <name type="synonym">Epeira ventricosa</name>
    <dbReference type="NCBI Taxonomy" id="182803"/>
    <lineage>
        <taxon>Eukaryota</taxon>
        <taxon>Metazoa</taxon>
        <taxon>Ecdysozoa</taxon>
        <taxon>Arthropoda</taxon>
        <taxon>Chelicerata</taxon>
        <taxon>Arachnida</taxon>
        <taxon>Araneae</taxon>
        <taxon>Araneomorphae</taxon>
        <taxon>Entelegynae</taxon>
        <taxon>Araneoidea</taxon>
        <taxon>Araneidae</taxon>
        <taxon>Araneus</taxon>
    </lineage>
</organism>
<dbReference type="AlphaFoldDB" id="A0A4Y2UYC9"/>
<gene>
    <name evidence="1" type="ORF">AVEN_8044_1</name>
</gene>
<proteinExistence type="predicted"/>
<keyword evidence="2" id="KW-1185">Reference proteome</keyword>
<evidence type="ECO:0000313" key="2">
    <source>
        <dbReference type="Proteomes" id="UP000499080"/>
    </source>
</evidence>
<reference evidence="1 2" key="1">
    <citation type="journal article" date="2019" name="Sci. Rep.">
        <title>Orb-weaving spider Araneus ventricosus genome elucidates the spidroin gene catalogue.</title>
        <authorList>
            <person name="Kono N."/>
            <person name="Nakamura H."/>
            <person name="Ohtoshi R."/>
            <person name="Moran D.A.P."/>
            <person name="Shinohara A."/>
            <person name="Yoshida Y."/>
            <person name="Fujiwara M."/>
            <person name="Mori M."/>
            <person name="Tomita M."/>
            <person name="Arakawa K."/>
        </authorList>
    </citation>
    <scope>NUCLEOTIDE SEQUENCE [LARGE SCALE GENOMIC DNA]</scope>
</reference>
<dbReference type="EMBL" id="BGPR01040626">
    <property type="protein sequence ID" value="GBO16786.1"/>
    <property type="molecule type" value="Genomic_DNA"/>
</dbReference>